<sequence>MATAKKSAQPQKFSGFTPDLVQFLGDLSIDNNREWFQANKQRYEQQVREPALAFIRAVEPKLRKLSKHFVASDKKVGGSLMRIHRDVRFSADKTPYKTNLGIQFRHEVGKDVHAPGFYVHVDTEGVFLAAGTWHPDSESLGLIRQRIAAQGPAWKRARDNPKFVAHWELGGESLTRPPRGFAKDHPLIDDLRRKDHIAVCKLSLDQILGPKAVDLVVARFALTQPYVSFLCKAIDVPF</sequence>
<dbReference type="NCBIfam" id="TIGR02453">
    <property type="entry name" value="TIGR02453 family protein"/>
    <property type="match status" value="1"/>
</dbReference>
<proteinExistence type="predicted"/>
<protein>
    <submittedName>
        <fullName evidence="1">DNA topoisomerase I</fullName>
    </submittedName>
</protein>
<organism evidence="1 2">
    <name type="scientific">Enhygromyxa salina</name>
    <dbReference type="NCBI Taxonomy" id="215803"/>
    <lineage>
        <taxon>Bacteria</taxon>
        <taxon>Pseudomonadati</taxon>
        <taxon>Myxococcota</taxon>
        <taxon>Polyangia</taxon>
        <taxon>Nannocystales</taxon>
        <taxon>Nannocystaceae</taxon>
        <taxon>Enhygromyxa</taxon>
    </lineage>
</organism>
<dbReference type="Proteomes" id="UP000031599">
    <property type="component" value="Unassembled WGS sequence"/>
</dbReference>
<keyword evidence="1" id="KW-0413">Isomerase</keyword>
<evidence type="ECO:0000313" key="1">
    <source>
        <dbReference type="EMBL" id="KIG15575.1"/>
    </source>
</evidence>
<evidence type="ECO:0000313" key="2">
    <source>
        <dbReference type="Proteomes" id="UP000031599"/>
    </source>
</evidence>
<comment type="caution">
    <text evidence="1">The sequence shown here is derived from an EMBL/GenBank/DDBJ whole genome shotgun (WGS) entry which is preliminary data.</text>
</comment>
<dbReference type="RefSeq" id="WP_052551354.1">
    <property type="nucleotide sequence ID" value="NZ_JMCC02000050.1"/>
</dbReference>
<dbReference type="GO" id="GO:0016853">
    <property type="term" value="F:isomerase activity"/>
    <property type="evidence" value="ECO:0007669"/>
    <property type="project" value="UniProtKB-KW"/>
</dbReference>
<dbReference type="InterPro" id="IPR015996">
    <property type="entry name" value="UCP028451"/>
</dbReference>
<dbReference type="PANTHER" id="PTHR36452:SF1">
    <property type="entry name" value="DUF2461 DOMAIN-CONTAINING PROTEIN"/>
    <property type="match status" value="1"/>
</dbReference>
<accession>A0A0C2D169</accession>
<dbReference type="EMBL" id="JMCC02000050">
    <property type="protein sequence ID" value="KIG15575.1"/>
    <property type="molecule type" value="Genomic_DNA"/>
</dbReference>
<reference evidence="1 2" key="1">
    <citation type="submission" date="2014-12" db="EMBL/GenBank/DDBJ databases">
        <title>Genome assembly of Enhygromyxa salina DSM 15201.</title>
        <authorList>
            <person name="Sharma G."/>
            <person name="Subramanian S."/>
        </authorList>
    </citation>
    <scope>NUCLEOTIDE SEQUENCE [LARGE SCALE GENOMIC DNA]</scope>
    <source>
        <strain evidence="1 2">DSM 15201</strain>
    </source>
</reference>
<gene>
    <name evidence="1" type="ORF">DB30_05449</name>
</gene>
<dbReference type="PIRSF" id="PIRSF028451">
    <property type="entry name" value="UCP028451"/>
    <property type="match status" value="1"/>
</dbReference>
<name>A0A0C2D169_9BACT</name>
<dbReference type="InterPro" id="IPR012808">
    <property type="entry name" value="CHP02453"/>
</dbReference>
<dbReference type="PANTHER" id="PTHR36452">
    <property type="entry name" value="CHROMOSOME 12, WHOLE GENOME SHOTGUN SEQUENCE"/>
    <property type="match status" value="1"/>
</dbReference>
<dbReference type="AlphaFoldDB" id="A0A0C2D169"/>
<dbReference type="Pfam" id="PF09365">
    <property type="entry name" value="DUF2461"/>
    <property type="match status" value="1"/>
</dbReference>